<dbReference type="PANTHER" id="PTHR42861">
    <property type="entry name" value="CALCIUM-TRANSPORTING ATPASE"/>
    <property type="match status" value="1"/>
</dbReference>
<dbReference type="Pfam" id="PF00689">
    <property type="entry name" value="Cation_ATPase_C"/>
    <property type="match status" value="1"/>
</dbReference>
<dbReference type="SFLD" id="SFLDG00002">
    <property type="entry name" value="C1.7:_P-type_atpase_like"/>
    <property type="match status" value="1"/>
</dbReference>
<dbReference type="Gene3D" id="3.40.50.1000">
    <property type="entry name" value="HAD superfamily/HAD-like"/>
    <property type="match status" value="1"/>
</dbReference>
<dbReference type="InterPro" id="IPR018303">
    <property type="entry name" value="ATPase_P-typ_P_site"/>
</dbReference>
<dbReference type="SUPFAM" id="SSF56784">
    <property type="entry name" value="HAD-like"/>
    <property type="match status" value="1"/>
</dbReference>
<comment type="caution">
    <text evidence="20">The sequence shown here is derived from an EMBL/GenBank/DDBJ whole genome shotgun (WGS) entry which is preliminary data.</text>
</comment>
<comment type="similarity">
    <text evidence="3">Belongs to the cation transport ATPase (P-type) (TC 3.A.3) family. Type IIIB subfamily.</text>
</comment>
<evidence type="ECO:0000259" key="19">
    <source>
        <dbReference type="SMART" id="SM00831"/>
    </source>
</evidence>
<keyword evidence="14 18" id="KW-1133">Transmembrane helix</keyword>
<comment type="catalytic activity">
    <reaction evidence="17">
        <text>Mg(2+)(out) + ATP + H2O = Mg(2+)(in) + ADP + phosphate + H(+)</text>
        <dbReference type="Rhea" id="RHEA:10260"/>
        <dbReference type="ChEBI" id="CHEBI:15377"/>
        <dbReference type="ChEBI" id="CHEBI:15378"/>
        <dbReference type="ChEBI" id="CHEBI:18420"/>
        <dbReference type="ChEBI" id="CHEBI:30616"/>
        <dbReference type="ChEBI" id="CHEBI:43474"/>
        <dbReference type="ChEBI" id="CHEBI:456216"/>
        <dbReference type="EC" id="7.2.2.14"/>
    </reaction>
</comment>
<evidence type="ECO:0000256" key="14">
    <source>
        <dbReference type="ARBA" id="ARBA00022989"/>
    </source>
</evidence>
<keyword evidence="8" id="KW-0597">Phosphoprotein</keyword>
<feature type="domain" description="Cation-transporting P-type ATPase N-terminal" evidence="19">
    <location>
        <begin position="17"/>
        <end position="90"/>
    </location>
</feature>
<dbReference type="OrthoDB" id="9760364at2"/>
<dbReference type="NCBIfam" id="TIGR01494">
    <property type="entry name" value="ATPase_P-type"/>
    <property type="match status" value="2"/>
</dbReference>
<evidence type="ECO:0000256" key="2">
    <source>
        <dbReference type="ARBA" id="ARBA00004429"/>
    </source>
</evidence>
<dbReference type="InterPro" id="IPR001757">
    <property type="entry name" value="P_typ_ATPase"/>
</dbReference>
<dbReference type="Gene3D" id="1.20.1110.10">
    <property type="entry name" value="Calcium-transporting ATPase, transmembrane domain"/>
    <property type="match status" value="1"/>
</dbReference>
<dbReference type="InterPro" id="IPR006415">
    <property type="entry name" value="P-type_ATPase_IIIB"/>
</dbReference>
<dbReference type="PROSITE" id="PS00154">
    <property type="entry name" value="ATPASE_E1_E2"/>
    <property type="match status" value="1"/>
</dbReference>
<dbReference type="GO" id="GO:0016887">
    <property type="term" value="F:ATP hydrolysis activity"/>
    <property type="evidence" value="ECO:0007669"/>
    <property type="project" value="InterPro"/>
</dbReference>
<dbReference type="SFLD" id="SFLDS00003">
    <property type="entry name" value="Haloacid_Dehalogenase"/>
    <property type="match status" value="1"/>
</dbReference>
<organism evidence="20 22">
    <name type="scientific">Enterococcus moraviensis ATCC BAA-383</name>
    <dbReference type="NCBI Taxonomy" id="1158609"/>
    <lineage>
        <taxon>Bacteria</taxon>
        <taxon>Bacillati</taxon>
        <taxon>Bacillota</taxon>
        <taxon>Bacilli</taxon>
        <taxon>Lactobacillales</taxon>
        <taxon>Enterococcaceae</taxon>
        <taxon>Enterococcus</taxon>
    </lineage>
</organism>
<dbReference type="NCBIfam" id="TIGR01524">
    <property type="entry name" value="ATPase-IIIB_Mg"/>
    <property type="match status" value="1"/>
</dbReference>
<dbReference type="Gene3D" id="3.40.1110.10">
    <property type="entry name" value="Calcium-transporting ATPase, cytoplasmic domain N"/>
    <property type="match status" value="1"/>
</dbReference>
<feature type="transmembrane region" description="Helical" evidence="18">
    <location>
        <begin position="290"/>
        <end position="317"/>
    </location>
</feature>
<dbReference type="GO" id="GO:0005886">
    <property type="term" value="C:plasma membrane"/>
    <property type="evidence" value="ECO:0007669"/>
    <property type="project" value="UniProtKB-SubCell"/>
</dbReference>
<dbReference type="SMART" id="SM00831">
    <property type="entry name" value="Cation_ATPase_N"/>
    <property type="match status" value="1"/>
</dbReference>
<evidence type="ECO:0000256" key="10">
    <source>
        <dbReference type="ARBA" id="ARBA00022741"/>
    </source>
</evidence>
<dbReference type="CDD" id="cd02077">
    <property type="entry name" value="P-type_ATPase_Mg"/>
    <property type="match status" value="1"/>
</dbReference>
<comment type="subcellular location">
    <subcellularLocation>
        <location evidence="2">Cell inner membrane</location>
        <topology evidence="2">Multi-pass membrane protein</topology>
    </subcellularLocation>
</comment>
<name>R2QRK5_9ENTE</name>
<dbReference type="EMBL" id="AJAS01000015">
    <property type="protein sequence ID" value="EOH99162.1"/>
    <property type="molecule type" value="Genomic_DNA"/>
</dbReference>
<dbReference type="eggNOG" id="COG0474">
    <property type="taxonomic scope" value="Bacteria"/>
</dbReference>
<evidence type="ECO:0000256" key="5">
    <source>
        <dbReference type="ARBA" id="ARBA00013555"/>
    </source>
</evidence>
<evidence type="ECO:0000256" key="18">
    <source>
        <dbReference type="SAM" id="Phobius"/>
    </source>
</evidence>
<dbReference type="InterPro" id="IPR023214">
    <property type="entry name" value="HAD_sf"/>
</dbReference>
<dbReference type="STRING" id="155617.RV09_GL002629"/>
<keyword evidence="11" id="KW-0067">ATP-binding</keyword>
<accession>R2QRK5</accession>
<dbReference type="InterPro" id="IPR036412">
    <property type="entry name" value="HAD-like_sf"/>
</dbReference>
<evidence type="ECO:0000256" key="13">
    <source>
        <dbReference type="ARBA" id="ARBA00022967"/>
    </source>
</evidence>
<dbReference type="Gene3D" id="2.70.150.10">
    <property type="entry name" value="Calcium-transporting ATPase, cytoplasmic transduction domain A"/>
    <property type="match status" value="1"/>
</dbReference>
<protein>
    <recommendedName>
        <fullName evidence="5">Magnesium-transporting ATPase, P-type 1</fullName>
        <ecNumber evidence="4">7.2.2.14</ecNumber>
    </recommendedName>
    <alternativeName>
        <fullName evidence="16">Mg(2+) transport ATPase, P-type 1</fullName>
    </alternativeName>
</protein>
<dbReference type="Proteomes" id="UP000013781">
    <property type="component" value="Unassembled WGS sequence"/>
</dbReference>
<feature type="transmembrane region" description="Helical" evidence="18">
    <location>
        <begin position="67"/>
        <end position="88"/>
    </location>
</feature>
<comment type="function">
    <text evidence="1">Mediates magnesium influx to the cytosol.</text>
</comment>
<sequence>MEKRTETTIKRNQPYEYFARNSIDNILSYFNSSKGGLTHQQAVLSRETYGENSISHRKKTPLFVEIIKAYFTPFTIVLITLAIISFVTDYVIALPEDRDLVGVLIIVAMVLISGTMTLIQSVKSNQAAEKLNNLVKVTATVVRRKKTKELPIEEIVCGDIIKLSAGDMIPADIRLTKTKDLFVSQSAMTGESYPVEKRADYKLKANSVETEYENIVFMGSNVISGSAEGIVVSVGDDTLFGKVAQDVSDKNPQTNFEVGISKTSWLLIRFMLVMAPAVFLINGLTKGDWFEAFLFGLSVAVGLTPEMLPMIVTTNLVKGASSMAKKGTIIKNLNAIQNFGAIDILCTDKTGTLTQDKIILEYHLDCDGKEDSRVLRHAFFNSYYQTGLKNLMDVAIIDAAKSELSIDSSKYTKVDEIPFDFKRRRMSVVIEDPSGKTQMITKGAVEEMLEISSFVDYQGVVTPLTEELKKELLKTVEELNEDGLRVLAVSQKTNPATVDEFSVSDENEMVLIGYLAFLDPPKETTKTALEALKNHGVGVKVLTGDNALVTKSVCKQVGLANEELISGNEIARMNDLELKTIAEKYAIFVKLTPQQKTRIVQALRELGHTVGFMGDGINDAPAMKEADVGISVDTAVDIAKESADVILLEKDLMVLERGLLAGRTTFGNIMKYVKMTASSNFGNMFSVVVASIFLPFLPMLPLQLLFLNLIYDISCMSIPWDHVDDDYLEKPKKWDASKIGSFMKWLGPTSSVFDITTYLLMYFVICPQMLGGNYHDLAPAQQATFIAIFHAGWFIESLWSQTLVIHTLRTPKIPFLQSRASFILTTITSLGIAVGTILPFTGFGQNLGLAELPLNYFVWLGLTIISYLLLVMIVKTFYVKRFGELL</sequence>
<evidence type="ECO:0000256" key="9">
    <source>
        <dbReference type="ARBA" id="ARBA00022692"/>
    </source>
</evidence>
<keyword evidence="9 18" id="KW-0812">Transmembrane</keyword>
<keyword evidence="12" id="KW-0460">Magnesium</keyword>
<evidence type="ECO:0000256" key="7">
    <source>
        <dbReference type="ARBA" id="ARBA00022519"/>
    </source>
</evidence>
<evidence type="ECO:0000256" key="1">
    <source>
        <dbReference type="ARBA" id="ARBA00003954"/>
    </source>
</evidence>
<feature type="transmembrane region" description="Helical" evidence="18">
    <location>
        <begin position="100"/>
        <end position="119"/>
    </location>
</feature>
<dbReference type="GO" id="GO:0005524">
    <property type="term" value="F:ATP binding"/>
    <property type="evidence" value="ECO:0007669"/>
    <property type="project" value="UniProtKB-KW"/>
</dbReference>
<dbReference type="InterPro" id="IPR044492">
    <property type="entry name" value="P_typ_ATPase_HD_dom"/>
</dbReference>
<dbReference type="SUPFAM" id="SSF81653">
    <property type="entry name" value="Calcium ATPase, transduction domain A"/>
    <property type="match status" value="1"/>
</dbReference>
<feature type="transmembrane region" description="Helical" evidence="18">
    <location>
        <begin position="856"/>
        <end position="878"/>
    </location>
</feature>
<dbReference type="Pfam" id="PF13246">
    <property type="entry name" value="Cation_ATPase"/>
    <property type="match status" value="1"/>
</dbReference>
<dbReference type="InterPro" id="IPR059000">
    <property type="entry name" value="ATPase_P-type_domA"/>
</dbReference>
<evidence type="ECO:0000256" key="11">
    <source>
        <dbReference type="ARBA" id="ARBA00022840"/>
    </source>
</evidence>
<evidence type="ECO:0000256" key="15">
    <source>
        <dbReference type="ARBA" id="ARBA00023136"/>
    </source>
</evidence>
<dbReference type="Pfam" id="PF00690">
    <property type="entry name" value="Cation_ATPase_N"/>
    <property type="match status" value="1"/>
</dbReference>
<evidence type="ECO:0000256" key="17">
    <source>
        <dbReference type="ARBA" id="ARBA00047295"/>
    </source>
</evidence>
<keyword evidence="13" id="KW-1278">Translocase</keyword>
<reference evidence="21 23" key="2">
    <citation type="submission" date="2013-03" db="EMBL/GenBank/DDBJ databases">
        <title>The Genome Sequence of Enterococcus moraviensis BAA-383 (PacBio/Illumina hybrid assembly).</title>
        <authorList>
            <consortium name="The Broad Institute Genomics Platform"/>
            <consortium name="The Broad Institute Genome Sequencing Center for Infectious Disease"/>
            <person name="Earl A."/>
            <person name="Russ C."/>
            <person name="Gilmore M."/>
            <person name="Surin D."/>
            <person name="Walker B."/>
            <person name="Young S."/>
            <person name="Zeng Q."/>
            <person name="Gargeya S."/>
            <person name="Fitzgerald M."/>
            <person name="Haas B."/>
            <person name="Abouelleil A."/>
            <person name="Allen A.W."/>
            <person name="Alvarado L."/>
            <person name="Arachchi H.M."/>
            <person name="Berlin A.M."/>
            <person name="Chapman S.B."/>
            <person name="Gainer-Dewar J."/>
            <person name="Goldberg J."/>
            <person name="Griggs A."/>
            <person name="Gujja S."/>
            <person name="Hansen M."/>
            <person name="Howarth C."/>
            <person name="Imamovic A."/>
            <person name="Ireland A."/>
            <person name="Larimer J."/>
            <person name="McCowan C."/>
            <person name="Murphy C."/>
            <person name="Pearson M."/>
            <person name="Poon T.W."/>
            <person name="Priest M."/>
            <person name="Roberts A."/>
            <person name="Saif S."/>
            <person name="Shea T."/>
            <person name="Sisk P."/>
            <person name="Sykes S."/>
            <person name="Wortman J."/>
            <person name="Nusbaum C."/>
            <person name="Birren B."/>
        </authorList>
    </citation>
    <scope>NUCLEOTIDE SEQUENCE [LARGE SCALE GENOMIC DNA]</scope>
    <source>
        <strain evidence="21 23">ATCC BAA-383</strain>
    </source>
</reference>
<dbReference type="HOGENOM" id="CLU_002360_6_3_9"/>
<feature type="transmembrane region" description="Helical" evidence="18">
    <location>
        <begin position="680"/>
        <end position="697"/>
    </location>
</feature>
<evidence type="ECO:0000313" key="23">
    <source>
        <dbReference type="Proteomes" id="UP000014157"/>
    </source>
</evidence>
<evidence type="ECO:0000256" key="6">
    <source>
        <dbReference type="ARBA" id="ARBA00022475"/>
    </source>
</evidence>
<keyword evidence="15 18" id="KW-0472">Membrane</keyword>
<dbReference type="PRINTS" id="PR01836">
    <property type="entry name" value="MGATPASE"/>
</dbReference>
<evidence type="ECO:0000313" key="22">
    <source>
        <dbReference type="Proteomes" id="UP000013781"/>
    </source>
</evidence>
<dbReference type="AlphaFoldDB" id="R2QRK5"/>
<dbReference type="NCBIfam" id="NF011702">
    <property type="entry name" value="PRK15122.1"/>
    <property type="match status" value="1"/>
</dbReference>
<dbReference type="EC" id="7.2.2.14" evidence="4"/>
<dbReference type="Pfam" id="PF00122">
    <property type="entry name" value="E1-E2_ATPase"/>
    <property type="match status" value="1"/>
</dbReference>
<dbReference type="SUPFAM" id="SSF81665">
    <property type="entry name" value="Calcium ATPase, transmembrane domain M"/>
    <property type="match status" value="1"/>
</dbReference>
<evidence type="ECO:0000256" key="12">
    <source>
        <dbReference type="ARBA" id="ARBA00022842"/>
    </source>
</evidence>
<reference evidence="20 22" key="1">
    <citation type="submission" date="2013-02" db="EMBL/GenBank/DDBJ databases">
        <title>The Genome Sequence of Enterococcus moraviensis BAA-383.</title>
        <authorList>
            <consortium name="The Broad Institute Genome Sequencing Platform"/>
            <consortium name="The Broad Institute Genome Sequencing Center for Infectious Disease"/>
            <person name="Earl A.M."/>
            <person name="Gilmore M.S."/>
            <person name="Lebreton F."/>
            <person name="Walker B."/>
            <person name="Young S.K."/>
            <person name="Zeng Q."/>
            <person name="Gargeya S."/>
            <person name="Fitzgerald M."/>
            <person name="Haas B."/>
            <person name="Abouelleil A."/>
            <person name="Alvarado L."/>
            <person name="Arachchi H.M."/>
            <person name="Berlin A.M."/>
            <person name="Chapman S.B."/>
            <person name="Dewar J."/>
            <person name="Goldberg J."/>
            <person name="Griggs A."/>
            <person name="Gujja S."/>
            <person name="Hansen M."/>
            <person name="Howarth C."/>
            <person name="Imamovic A."/>
            <person name="Larimer J."/>
            <person name="McCowan C."/>
            <person name="Murphy C."/>
            <person name="Neiman D."/>
            <person name="Pearson M."/>
            <person name="Priest M."/>
            <person name="Roberts A."/>
            <person name="Saif S."/>
            <person name="Shea T."/>
            <person name="Sisk P."/>
            <person name="Sykes S."/>
            <person name="Wortman J."/>
            <person name="Nusbaum C."/>
            <person name="Birren B."/>
        </authorList>
    </citation>
    <scope>NUCLEOTIDE SEQUENCE [LARGE SCALE GENOMIC DNA]</scope>
    <source>
        <strain evidence="20 22">ATCC BAA-383</strain>
    </source>
</reference>
<dbReference type="InterPro" id="IPR008250">
    <property type="entry name" value="ATPase_P-typ_transduc_dom_A_sf"/>
</dbReference>
<dbReference type="Proteomes" id="UP000014157">
    <property type="component" value="Unassembled WGS sequence"/>
</dbReference>
<keyword evidence="10" id="KW-0547">Nucleotide-binding</keyword>
<gene>
    <name evidence="21" type="ORF">I586_01963</name>
    <name evidence="20" type="ORF">UAY_01939</name>
</gene>
<keyword evidence="7" id="KW-0997">Cell inner membrane</keyword>
<dbReference type="SFLD" id="SFLDF00027">
    <property type="entry name" value="p-type_atpase"/>
    <property type="match status" value="1"/>
</dbReference>
<dbReference type="InterPro" id="IPR023299">
    <property type="entry name" value="ATPase_P-typ_cyto_dom_N"/>
</dbReference>
<evidence type="ECO:0000256" key="4">
    <source>
        <dbReference type="ARBA" id="ARBA00012786"/>
    </source>
</evidence>
<evidence type="ECO:0000313" key="21">
    <source>
        <dbReference type="EMBL" id="EOT72155.1"/>
    </source>
</evidence>
<evidence type="ECO:0000256" key="3">
    <source>
        <dbReference type="ARBA" id="ARBA00008746"/>
    </source>
</evidence>
<dbReference type="EMBL" id="ASWB01000002">
    <property type="protein sequence ID" value="EOT72155.1"/>
    <property type="molecule type" value="Genomic_DNA"/>
</dbReference>
<dbReference type="GO" id="GO:0015444">
    <property type="term" value="F:P-type magnesium transporter activity"/>
    <property type="evidence" value="ECO:0007669"/>
    <property type="project" value="UniProtKB-EC"/>
</dbReference>
<evidence type="ECO:0000313" key="20">
    <source>
        <dbReference type="EMBL" id="EOH99162.1"/>
    </source>
</evidence>
<dbReference type="InterPro" id="IPR023298">
    <property type="entry name" value="ATPase_P-typ_TM_dom_sf"/>
</dbReference>
<keyword evidence="6" id="KW-1003">Cell membrane</keyword>
<dbReference type="InterPro" id="IPR006068">
    <property type="entry name" value="ATPase_P-typ_cation-transptr_C"/>
</dbReference>
<dbReference type="InterPro" id="IPR004014">
    <property type="entry name" value="ATPase_P-typ_cation-transptr_N"/>
</dbReference>
<feature type="transmembrane region" description="Helical" evidence="18">
    <location>
        <begin position="266"/>
        <end position="284"/>
    </location>
</feature>
<evidence type="ECO:0000256" key="8">
    <source>
        <dbReference type="ARBA" id="ARBA00022553"/>
    </source>
</evidence>
<dbReference type="PATRIC" id="fig|1158609.3.peg.1888"/>
<keyword evidence="23" id="KW-1185">Reference proteome</keyword>
<evidence type="ECO:0000256" key="16">
    <source>
        <dbReference type="ARBA" id="ARBA00029806"/>
    </source>
</evidence>
<feature type="transmembrane region" description="Helical" evidence="18">
    <location>
        <begin position="742"/>
        <end position="765"/>
    </location>
</feature>
<proteinExistence type="inferred from homology"/>
<dbReference type="RefSeq" id="WP_010765309.1">
    <property type="nucleotide sequence ID" value="NZ_ASWB01000002.1"/>
</dbReference>
<feature type="transmembrane region" description="Helical" evidence="18">
    <location>
        <begin position="820"/>
        <end position="844"/>
    </location>
</feature>